<dbReference type="GO" id="GO:0005737">
    <property type="term" value="C:cytoplasm"/>
    <property type="evidence" value="ECO:0007669"/>
    <property type="project" value="TreeGrafter"/>
</dbReference>
<gene>
    <name evidence="6" type="ORF">U0070_025481</name>
</gene>
<dbReference type="PANTHER" id="PTHR22607">
    <property type="entry name" value="DELETED IN ORAL CANCER 1/CDK2-ASSOCIATED PROTEIN 1"/>
    <property type="match status" value="1"/>
</dbReference>
<evidence type="ECO:0000313" key="6">
    <source>
        <dbReference type="EMBL" id="KAK7804959.1"/>
    </source>
</evidence>
<organism evidence="6 7">
    <name type="scientific">Myodes glareolus</name>
    <name type="common">Bank vole</name>
    <name type="synonym">Clethrionomys glareolus</name>
    <dbReference type="NCBI Taxonomy" id="447135"/>
    <lineage>
        <taxon>Eukaryota</taxon>
        <taxon>Metazoa</taxon>
        <taxon>Chordata</taxon>
        <taxon>Craniata</taxon>
        <taxon>Vertebrata</taxon>
        <taxon>Euteleostomi</taxon>
        <taxon>Mammalia</taxon>
        <taxon>Eutheria</taxon>
        <taxon>Euarchontoglires</taxon>
        <taxon>Glires</taxon>
        <taxon>Rodentia</taxon>
        <taxon>Myomorpha</taxon>
        <taxon>Muroidea</taxon>
        <taxon>Cricetidae</taxon>
        <taxon>Arvicolinae</taxon>
        <taxon>Myodes</taxon>
    </lineage>
</organism>
<feature type="compositionally biased region" description="Polar residues" evidence="5">
    <location>
        <begin position="80"/>
        <end position="94"/>
    </location>
</feature>
<dbReference type="InterPro" id="IPR017266">
    <property type="entry name" value="DOC_1/2"/>
</dbReference>
<comment type="caution">
    <text evidence="6">The sequence shown here is derived from an EMBL/GenBank/DDBJ whole genome shotgun (WGS) entry which is preliminary data.</text>
</comment>
<protein>
    <recommendedName>
        <fullName evidence="8">Cyclin-dependent kinase 2-associated protein 2</fullName>
    </recommendedName>
</protein>
<evidence type="ECO:0000256" key="1">
    <source>
        <dbReference type="ARBA" id="ARBA00004123"/>
    </source>
</evidence>
<evidence type="ECO:0000256" key="4">
    <source>
        <dbReference type="ARBA" id="ARBA00023242"/>
    </source>
</evidence>
<dbReference type="Proteomes" id="UP001488838">
    <property type="component" value="Unassembled WGS sequence"/>
</dbReference>
<comment type="similarity">
    <text evidence="2">Belongs to the CDK2AP family.</text>
</comment>
<dbReference type="PANTHER" id="PTHR22607:SF2">
    <property type="entry name" value="CYCLIN-DEPENDENT KINASE 2-ASSOCIATED PROTEIN 1"/>
    <property type="match status" value="1"/>
</dbReference>
<evidence type="ECO:0000256" key="3">
    <source>
        <dbReference type="ARBA" id="ARBA00022553"/>
    </source>
</evidence>
<comment type="subcellular location">
    <subcellularLocation>
        <location evidence="1">Nucleus</location>
    </subcellularLocation>
</comment>
<evidence type="ECO:0008006" key="8">
    <source>
        <dbReference type="Google" id="ProtNLM"/>
    </source>
</evidence>
<dbReference type="Pfam" id="PF09806">
    <property type="entry name" value="CDK2AP"/>
    <property type="match status" value="1"/>
</dbReference>
<evidence type="ECO:0000256" key="5">
    <source>
        <dbReference type="SAM" id="MobiDB-lite"/>
    </source>
</evidence>
<keyword evidence="4" id="KW-0539">Nucleus</keyword>
<feature type="compositionally biased region" description="Basic and acidic residues" evidence="5">
    <location>
        <begin position="108"/>
        <end position="120"/>
    </location>
</feature>
<accession>A0AAW0HS67</accession>
<sequence length="276" mass="31358">MIPPPAPPKFAVRPALGGAAARARVRVAERINLLLEYGLKQMEKHIHKGLVRGPTARSGTAGTEPQVCPGEKVGLGGSVHSPSTSMATSSQYRQLLSDYGPPSLGYTQEEKEARARERDRLKKRRRREDGLRRSLERQRNALAMRRRRWEKREARRRMCQEAELLACRPGGEAWEWRQQRPEEKAKSPDRELAAMVQLRQEERTEPRPSLIWGTGNSQVPQSKYAELLAIIEELGKEIRPTYAGSKSAMERLKRGIIHARSLVRECLAETERNARS</sequence>
<dbReference type="Gene3D" id="6.10.140.1300">
    <property type="match status" value="1"/>
</dbReference>
<reference evidence="6 7" key="1">
    <citation type="journal article" date="2023" name="bioRxiv">
        <title>Conserved and derived expression patterns and positive selection on dental genes reveal complex evolutionary context of ever-growing rodent molars.</title>
        <authorList>
            <person name="Calamari Z.T."/>
            <person name="Song A."/>
            <person name="Cohen E."/>
            <person name="Akter M."/>
            <person name="Roy R.D."/>
            <person name="Hallikas O."/>
            <person name="Christensen M.M."/>
            <person name="Li P."/>
            <person name="Marangoni P."/>
            <person name="Jernvall J."/>
            <person name="Klein O.D."/>
        </authorList>
    </citation>
    <scope>NUCLEOTIDE SEQUENCE [LARGE SCALE GENOMIC DNA]</scope>
    <source>
        <strain evidence="6">V071</strain>
    </source>
</reference>
<keyword evidence="3" id="KW-0597">Phosphoprotein</keyword>
<dbReference type="AlphaFoldDB" id="A0AAW0HS67"/>
<keyword evidence="7" id="KW-1185">Reference proteome</keyword>
<feature type="region of interest" description="Disordered" evidence="5">
    <location>
        <begin position="51"/>
        <end position="132"/>
    </location>
</feature>
<proteinExistence type="inferred from homology"/>
<evidence type="ECO:0000256" key="2">
    <source>
        <dbReference type="ARBA" id="ARBA00008485"/>
    </source>
</evidence>
<dbReference type="EMBL" id="JBBHLL010000357">
    <property type="protein sequence ID" value="KAK7804959.1"/>
    <property type="molecule type" value="Genomic_DNA"/>
</dbReference>
<name>A0AAW0HS67_MYOGA</name>
<evidence type="ECO:0000313" key="7">
    <source>
        <dbReference type="Proteomes" id="UP001488838"/>
    </source>
</evidence>
<dbReference type="GO" id="GO:0005634">
    <property type="term" value="C:nucleus"/>
    <property type="evidence" value="ECO:0007669"/>
    <property type="project" value="UniProtKB-SubCell"/>
</dbReference>